<evidence type="ECO:0000256" key="5">
    <source>
        <dbReference type="ARBA" id="ARBA00032829"/>
    </source>
</evidence>
<dbReference type="GO" id="GO:0004252">
    <property type="term" value="F:serine-type endopeptidase activity"/>
    <property type="evidence" value="ECO:0007669"/>
    <property type="project" value="TreeGrafter"/>
</dbReference>
<evidence type="ECO:0000256" key="2">
    <source>
        <dbReference type="ARBA" id="ARBA00022670"/>
    </source>
</evidence>
<dbReference type="PANTHER" id="PTHR42776:SF13">
    <property type="entry name" value="DIPEPTIDYL-PEPTIDASE 5"/>
    <property type="match status" value="1"/>
</dbReference>
<dbReference type="Proteomes" id="UP001218188">
    <property type="component" value="Unassembled WGS sequence"/>
</dbReference>
<organism evidence="7 8">
    <name type="scientific">Mycena alexandri</name>
    <dbReference type="NCBI Taxonomy" id="1745969"/>
    <lineage>
        <taxon>Eukaryota</taxon>
        <taxon>Fungi</taxon>
        <taxon>Dikarya</taxon>
        <taxon>Basidiomycota</taxon>
        <taxon>Agaricomycotina</taxon>
        <taxon>Agaricomycetes</taxon>
        <taxon>Agaricomycetidae</taxon>
        <taxon>Agaricales</taxon>
        <taxon>Marasmiineae</taxon>
        <taxon>Mycenaceae</taxon>
        <taxon>Mycena</taxon>
    </lineage>
</organism>
<keyword evidence="3" id="KW-0732">Signal</keyword>
<comment type="caution">
    <text evidence="7">The sequence shown here is derived from an EMBL/GenBank/DDBJ whole genome shotgun (WGS) entry which is preliminary data.</text>
</comment>
<dbReference type="SUPFAM" id="SSF53474">
    <property type="entry name" value="alpha/beta-Hydrolases"/>
    <property type="match status" value="1"/>
</dbReference>
<sequence>MRFPFSLLGLSAVQTVFRSPATHNKALTRIHNNNFALKDAPDVFSPTNLIELGRPGVGVANEAGDLVLVPYSQFVLEPATNNKSIFIASLNSENPAQIEIALPKGGEAFWLDDRTVGHAVEGENGTLELYALPLDFQSNLTADAPVAIGSLPTKTATKFRYANGVLVFVDYIYGDGNITAAPEQDAIRDRRPNAGMVFDQLNERFWDSWSSPKSASLFSVSVASNSNGKWELGTQFVNLLKGTGHSSDDFFFAGGDVLYTARDPELPEGLSGRRNVFIVSLADPGNPVQLTTGRQGGTGSPVLSSDGTKAAWIQEDEDRGGSSIPKIIIYDLVTRVRFTLAHKWDRIPQSLAFSLDGDVIYLTGDEHARVKIFALPIPPTPTASTTHPVLTHKFNTPVALTHKASASGIQILPGGRLLFSQSSYSSPNDVFVLRDLKTFEIDLKATSRAAAEFKGKTERITHLTADDLKGKDLDAGEEFWFKGALGRDVQGWLFKPKGWNKKEEKKWPVAMIIHGGPASSHADGWSTRWNPNVFAQQDLFSIWINPTGSTGFGAEFADSINEDWGGKPFVDMQKGFKYILDTYPQIDPDRAVAAGASWGGYAINWLQGHPEYGFNFKALVCHDGVFDSAYSSYTSDVPSLFNDEFGGVPWSKESQAIHKRNNPASFIHRWSTPQLVIHGSKDYRLPETESIGAFHALQQLGIPSRLLIFPAENHWVLDHENSLKWHYEVFKWFDEFVGDHGSE</sequence>
<dbReference type="Gene3D" id="3.40.50.1820">
    <property type="entry name" value="alpha/beta hydrolase"/>
    <property type="match status" value="1"/>
</dbReference>
<keyword evidence="8" id="KW-1185">Reference proteome</keyword>
<dbReference type="InterPro" id="IPR029058">
    <property type="entry name" value="AB_hydrolase_fold"/>
</dbReference>
<comment type="similarity">
    <text evidence="1">Belongs to the peptidase S9C family.</text>
</comment>
<evidence type="ECO:0000256" key="1">
    <source>
        <dbReference type="ARBA" id="ARBA00010040"/>
    </source>
</evidence>
<dbReference type="GO" id="GO:0006508">
    <property type="term" value="P:proteolysis"/>
    <property type="evidence" value="ECO:0007669"/>
    <property type="project" value="UniProtKB-KW"/>
</dbReference>
<dbReference type="PANTHER" id="PTHR42776">
    <property type="entry name" value="SERINE PEPTIDASE S9 FAMILY MEMBER"/>
    <property type="match status" value="1"/>
</dbReference>
<evidence type="ECO:0000313" key="8">
    <source>
        <dbReference type="Proteomes" id="UP001218188"/>
    </source>
</evidence>
<dbReference type="Gene3D" id="2.120.10.30">
    <property type="entry name" value="TolB, C-terminal domain"/>
    <property type="match status" value="1"/>
</dbReference>
<evidence type="ECO:0000259" key="6">
    <source>
        <dbReference type="Pfam" id="PF00326"/>
    </source>
</evidence>
<dbReference type="SUPFAM" id="SSF82171">
    <property type="entry name" value="DPP6 N-terminal domain-like"/>
    <property type="match status" value="1"/>
</dbReference>
<dbReference type="InterPro" id="IPR001375">
    <property type="entry name" value="Peptidase_S9_cat"/>
</dbReference>
<accession>A0AAD6WY29</accession>
<keyword evidence="4 7" id="KW-0378">Hydrolase</keyword>
<evidence type="ECO:0000256" key="3">
    <source>
        <dbReference type="ARBA" id="ARBA00022729"/>
    </source>
</evidence>
<keyword evidence="2" id="KW-0645">Protease</keyword>
<proteinExistence type="inferred from homology"/>
<dbReference type="FunFam" id="3.40.50.1820:FF:000028">
    <property type="entry name" value="S9 family peptidase"/>
    <property type="match status" value="1"/>
</dbReference>
<evidence type="ECO:0000256" key="4">
    <source>
        <dbReference type="ARBA" id="ARBA00022801"/>
    </source>
</evidence>
<name>A0AAD6WY29_9AGAR</name>
<evidence type="ECO:0000313" key="7">
    <source>
        <dbReference type="EMBL" id="KAJ7025374.1"/>
    </source>
</evidence>
<gene>
    <name evidence="7" type="ORF">C8F04DRAFT_1128775</name>
</gene>
<dbReference type="Pfam" id="PF00326">
    <property type="entry name" value="Peptidase_S9"/>
    <property type="match status" value="1"/>
</dbReference>
<dbReference type="InterPro" id="IPR011042">
    <property type="entry name" value="6-blade_b-propeller_TolB-like"/>
</dbReference>
<reference evidence="7" key="1">
    <citation type="submission" date="2023-03" db="EMBL/GenBank/DDBJ databases">
        <title>Massive genome expansion in bonnet fungi (Mycena s.s.) driven by repeated elements and novel gene families across ecological guilds.</title>
        <authorList>
            <consortium name="Lawrence Berkeley National Laboratory"/>
            <person name="Harder C.B."/>
            <person name="Miyauchi S."/>
            <person name="Viragh M."/>
            <person name="Kuo A."/>
            <person name="Thoen E."/>
            <person name="Andreopoulos B."/>
            <person name="Lu D."/>
            <person name="Skrede I."/>
            <person name="Drula E."/>
            <person name="Henrissat B."/>
            <person name="Morin E."/>
            <person name="Kohler A."/>
            <person name="Barry K."/>
            <person name="LaButti K."/>
            <person name="Morin E."/>
            <person name="Salamov A."/>
            <person name="Lipzen A."/>
            <person name="Mereny Z."/>
            <person name="Hegedus B."/>
            <person name="Baldrian P."/>
            <person name="Stursova M."/>
            <person name="Weitz H."/>
            <person name="Taylor A."/>
            <person name="Grigoriev I.V."/>
            <person name="Nagy L.G."/>
            <person name="Martin F."/>
            <person name="Kauserud H."/>
        </authorList>
    </citation>
    <scope>NUCLEOTIDE SEQUENCE</scope>
    <source>
        <strain evidence="7">CBHHK200</strain>
    </source>
</reference>
<dbReference type="EMBL" id="JARJCM010000154">
    <property type="protein sequence ID" value="KAJ7025374.1"/>
    <property type="molecule type" value="Genomic_DNA"/>
</dbReference>
<feature type="domain" description="Peptidase S9 prolyl oligopeptidase catalytic" evidence="6">
    <location>
        <begin position="525"/>
        <end position="738"/>
    </location>
</feature>
<dbReference type="AlphaFoldDB" id="A0AAD6WY29"/>
<protein>
    <recommendedName>
        <fullName evidence="5">Dipeptidyl-peptidase V</fullName>
    </recommendedName>
</protein>